<feature type="compositionally biased region" description="Basic and acidic residues" evidence="6">
    <location>
        <begin position="159"/>
        <end position="173"/>
    </location>
</feature>
<evidence type="ECO:0000313" key="8">
    <source>
        <dbReference type="EMBL" id="GAY77035.1"/>
    </source>
</evidence>
<dbReference type="InterPro" id="IPR002569">
    <property type="entry name" value="Met_Sox_Rdtase_MsrA_dom"/>
</dbReference>
<protein>
    <recommendedName>
        <fullName evidence="5">Peptide methionine sulfoxide reductase MsrA</fullName>
        <shortName evidence="5">Protein-methionine-S-oxide reductase</shortName>
        <ecNumber evidence="5">1.8.4.11</ecNumber>
    </recommendedName>
    <alternativeName>
        <fullName evidence="5">Peptide-methionine (S)-S-oxide reductase</fullName>
        <shortName evidence="5">Peptide Met(O) reductase</shortName>
    </alternativeName>
</protein>
<dbReference type="EMBL" id="BEXB01000020">
    <property type="protein sequence ID" value="GAY77035.1"/>
    <property type="molecule type" value="Genomic_DNA"/>
</dbReference>
<sequence>MRNMTKKLEKATFAGGCFWCMVKPFDTLPGIESVVSGYTGGTVENPTYEQVKTGTTGHMEAVQIDFDPDLFPYERLLELYWTQVDPTDDEGQFFDRGSNYRTAIFYHTAEQKTLAEQSKAALAASGRFRKPIVTRILPEAPFYPAEEEHQKFYRKHPDRYKAEREESGRDAFIKETWGNE</sequence>
<keyword evidence="2 5" id="KW-0560">Oxidoreductase</keyword>
<evidence type="ECO:0000313" key="9">
    <source>
        <dbReference type="Proteomes" id="UP000319716"/>
    </source>
</evidence>
<evidence type="ECO:0000256" key="5">
    <source>
        <dbReference type="HAMAP-Rule" id="MF_01401"/>
    </source>
</evidence>
<dbReference type="AlphaFoldDB" id="A0A4Y1ZD88"/>
<comment type="caution">
    <text evidence="8">The sequence shown here is derived from an EMBL/GenBank/DDBJ whole genome shotgun (WGS) entry which is preliminary data.</text>
</comment>
<feature type="domain" description="Peptide methionine sulphoxide reductase MsrA" evidence="7">
    <location>
        <begin position="10"/>
        <end position="161"/>
    </location>
</feature>
<evidence type="ECO:0000256" key="1">
    <source>
        <dbReference type="ARBA" id="ARBA00005591"/>
    </source>
</evidence>
<dbReference type="FunFam" id="3.30.1060.10:FF:000003">
    <property type="entry name" value="Peptide methionine sulfoxide reductase MsrA"/>
    <property type="match status" value="1"/>
</dbReference>
<reference evidence="8 9" key="1">
    <citation type="submission" date="2017-11" db="EMBL/GenBank/DDBJ databases">
        <title>Draft Genome Sequence of Sporolactobacillus inulinus NBRC 111894 Isolated from Koso, a Japanese Sugar-Vegetable Fermented Beverage.</title>
        <authorList>
            <person name="Chiou T.Y."/>
            <person name="Oshima K."/>
            <person name="Suda W."/>
            <person name="Hattori M."/>
            <person name="Takahashi T."/>
        </authorList>
    </citation>
    <scope>NUCLEOTIDE SEQUENCE [LARGE SCALE GENOMIC DNA]</scope>
    <source>
        <strain evidence="8 9">NBRC111894</strain>
    </source>
</reference>
<evidence type="ECO:0000256" key="4">
    <source>
        <dbReference type="ARBA" id="ARBA00048782"/>
    </source>
</evidence>
<evidence type="ECO:0000256" key="3">
    <source>
        <dbReference type="ARBA" id="ARBA00047806"/>
    </source>
</evidence>
<comment type="function">
    <text evidence="5">Has an important function as a repair enzyme for proteins that have been inactivated by oxidation. Catalyzes the reversible oxidation-reduction of methionine sulfoxide in proteins to methionine.</text>
</comment>
<dbReference type="HAMAP" id="MF_01401">
    <property type="entry name" value="MsrA"/>
    <property type="match status" value="1"/>
</dbReference>
<comment type="similarity">
    <text evidence="1 5">Belongs to the MsrA Met sulfoxide reductase family.</text>
</comment>
<evidence type="ECO:0000256" key="2">
    <source>
        <dbReference type="ARBA" id="ARBA00023002"/>
    </source>
</evidence>
<dbReference type="EC" id="1.8.4.11" evidence="5"/>
<accession>A0A4Y1ZD88</accession>
<name>A0A4Y1ZD88_9BACL</name>
<dbReference type="GO" id="GO:0008113">
    <property type="term" value="F:peptide-methionine (S)-S-oxide reductase activity"/>
    <property type="evidence" value="ECO:0007669"/>
    <property type="project" value="UniProtKB-UniRule"/>
</dbReference>
<evidence type="ECO:0000256" key="6">
    <source>
        <dbReference type="SAM" id="MobiDB-lite"/>
    </source>
</evidence>
<dbReference type="NCBIfam" id="TIGR00401">
    <property type="entry name" value="msrA"/>
    <property type="match status" value="1"/>
</dbReference>
<dbReference type="Proteomes" id="UP000319716">
    <property type="component" value="Unassembled WGS sequence"/>
</dbReference>
<proteinExistence type="inferred from homology"/>
<feature type="region of interest" description="Disordered" evidence="6">
    <location>
        <begin position="158"/>
        <end position="180"/>
    </location>
</feature>
<dbReference type="InterPro" id="IPR036509">
    <property type="entry name" value="Met_Sox_Rdtase_MsrA_sf"/>
</dbReference>
<evidence type="ECO:0000259" key="7">
    <source>
        <dbReference type="Pfam" id="PF01625"/>
    </source>
</evidence>
<dbReference type="PANTHER" id="PTHR43774">
    <property type="entry name" value="PEPTIDE METHIONINE SULFOXIDE REDUCTASE"/>
    <property type="match status" value="1"/>
</dbReference>
<organism evidence="8 9">
    <name type="scientific">Sporolactobacillus inulinus</name>
    <dbReference type="NCBI Taxonomy" id="2078"/>
    <lineage>
        <taxon>Bacteria</taxon>
        <taxon>Bacillati</taxon>
        <taxon>Bacillota</taxon>
        <taxon>Bacilli</taxon>
        <taxon>Bacillales</taxon>
        <taxon>Sporolactobacillaceae</taxon>
        <taxon>Sporolactobacillus</taxon>
    </lineage>
</organism>
<dbReference type="Pfam" id="PF01625">
    <property type="entry name" value="PMSR"/>
    <property type="match status" value="1"/>
</dbReference>
<dbReference type="Gene3D" id="3.30.1060.10">
    <property type="entry name" value="Peptide methionine sulphoxide reductase MsrA"/>
    <property type="match status" value="1"/>
</dbReference>
<comment type="catalytic activity">
    <reaction evidence="4 5">
        <text>[thioredoxin]-disulfide + L-methionine + H2O = L-methionine (S)-S-oxide + [thioredoxin]-dithiol</text>
        <dbReference type="Rhea" id="RHEA:19993"/>
        <dbReference type="Rhea" id="RHEA-COMP:10698"/>
        <dbReference type="Rhea" id="RHEA-COMP:10700"/>
        <dbReference type="ChEBI" id="CHEBI:15377"/>
        <dbReference type="ChEBI" id="CHEBI:29950"/>
        <dbReference type="ChEBI" id="CHEBI:50058"/>
        <dbReference type="ChEBI" id="CHEBI:57844"/>
        <dbReference type="ChEBI" id="CHEBI:58772"/>
        <dbReference type="EC" id="1.8.4.11"/>
    </reaction>
</comment>
<feature type="active site" evidence="5">
    <location>
        <position position="17"/>
    </location>
</feature>
<gene>
    <name evidence="5" type="primary">msrA</name>
    <name evidence="8" type="ORF">NBRC111894_2589</name>
</gene>
<dbReference type="GO" id="GO:0033744">
    <property type="term" value="F:L-methionine:thioredoxin-disulfide S-oxidoreductase activity"/>
    <property type="evidence" value="ECO:0007669"/>
    <property type="project" value="RHEA"/>
</dbReference>
<dbReference type="PANTHER" id="PTHR43774:SF1">
    <property type="entry name" value="PEPTIDE METHIONINE SULFOXIDE REDUCTASE MSRA 2"/>
    <property type="match status" value="1"/>
</dbReference>
<comment type="catalytic activity">
    <reaction evidence="3 5">
        <text>L-methionyl-[protein] + [thioredoxin]-disulfide + H2O = L-methionyl-(S)-S-oxide-[protein] + [thioredoxin]-dithiol</text>
        <dbReference type="Rhea" id="RHEA:14217"/>
        <dbReference type="Rhea" id="RHEA-COMP:10698"/>
        <dbReference type="Rhea" id="RHEA-COMP:10700"/>
        <dbReference type="Rhea" id="RHEA-COMP:12313"/>
        <dbReference type="Rhea" id="RHEA-COMP:12315"/>
        <dbReference type="ChEBI" id="CHEBI:15377"/>
        <dbReference type="ChEBI" id="CHEBI:16044"/>
        <dbReference type="ChEBI" id="CHEBI:29950"/>
        <dbReference type="ChEBI" id="CHEBI:44120"/>
        <dbReference type="ChEBI" id="CHEBI:50058"/>
        <dbReference type="EC" id="1.8.4.11"/>
    </reaction>
</comment>
<dbReference type="SUPFAM" id="SSF55068">
    <property type="entry name" value="Peptide methionine sulfoxide reductase"/>
    <property type="match status" value="1"/>
</dbReference>